<dbReference type="Pfam" id="PF03795">
    <property type="entry name" value="YCII"/>
    <property type="match status" value="1"/>
</dbReference>
<accession>A0A258FFT7</accession>
<sequence>MHRRRGKEDLSKCRTVARLLCDASPRPFNQDLAMTRAFAPLAAALALLVIAAPASAEPFALFVYETPSDFAARNDPARAQAYWAGFAALSEQMNAAGIVRGGGPLAEPSLGATVSVRDARAISAPVDGYGEALSGWFVIEVADRAEAEAWAARVPAASTARIEVRPILDIPMAGGMAR</sequence>
<dbReference type="Proteomes" id="UP000215595">
    <property type="component" value="Unassembled WGS sequence"/>
</dbReference>
<organism evidence="3 4">
    <name type="scientific">Brevundimonas subvibrioides</name>
    <dbReference type="NCBI Taxonomy" id="74313"/>
    <lineage>
        <taxon>Bacteria</taxon>
        <taxon>Pseudomonadati</taxon>
        <taxon>Pseudomonadota</taxon>
        <taxon>Alphaproteobacteria</taxon>
        <taxon>Caulobacterales</taxon>
        <taxon>Caulobacteraceae</taxon>
        <taxon>Brevundimonas</taxon>
    </lineage>
</organism>
<dbReference type="InterPro" id="IPR005545">
    <property type="entry name" value="YCII"/>
</dbReference>
<dbReference type="PANTHER" id="PTHR35174">
    <property type="entry name" value="BLL7171 PROTEIN-RELATED"/>
    <property type="match status" value="1"/>
</dbReference>
<reference evidence="3 4" key="1">
    <citation type="submission" date="2017-03" db="EMBL/GenBank/DDBJ databases">
        <title>Lifting the veil on microbial sulfur biogeochemistry in mining wastewaters.</title>
        <authorList>
            <person name="Kantor R.S."/>
            <person name="Colenbrander Nelson T."/>
            <person name="Marshall S."/>
            <person name="Bennett D."/>
            <person name="Apte S."/>
            <person name="Camacho D."/>
            <person name="Thomas B.C."/>
            <person name="Warren L.A."/>
            <person name="Banfield J.F."/>
        </authorList>
    </citation>
    <scope>NUCLEOTIDE SEQUENCE [LARGE SCALE GENOMIC DNA]</scope>
    <source>
        <strain evidence="3">32-69-9</strain>
    </source>
</reference>
<protein>
    <recommendedName>
        <fullName evidence="2">YCII-related domain-containing protein</fullName>
    </recommendedName>
</protein>
<comment type="caution">
    <text evidence="3">The sequence shown here is derived from an EMBL/GenBank/DDBJ whole genome shotgun (WGS) entry which is preliminary data.</text>
</comment>
<name>A0A258FFT7_9CAUL</name>
<evidence type="ECO:0000313" key="3">
    <source>
        <dbReference type="EMBL" id="OYX31381.1"/>
    </source>
</evidence>
<dbReference type="PANTHER" id="PTHR35174:SF3">
    <property type="entry name" value="BLL7171 PROTEIN"/>
    <property type="match status" value="1"/>
</dbReference>
<dbReference type="SUPFAM" id="SSF54909">
    <property type="entry name" value="Dimeric alpha+beta barrel"/>
    <property type="match status" value="1"/>
</dbReference>
<gene>
    <name evidence="3" type="ORF">B7Z01_12575</name>
</gene>
<evidence type="ECO:0000256" key="1">
    <source>
        <dbReference type="ARBA" id="ARBA00007689"/>
    </source>
</evidence>
<evidence type="ECO:0000313" key="4">
    <source>
        <dbReference type="Proteomes" id="UP000215595"/>
    </source>
</evidence>
<proteinExistence type="inferred from homology"/>
<feature type="domain" description="YCII-related" evidence="2">
    <location>
        <begin position="87"/>
        <end position="169"/>
    </location>
</feature>
<dbReference type="EMBL" id="NCEB01000032">
    <property type="protein sequence ID" value="OYX31381.1"/>
    <property type="molecule type" value="Genomic_DNA"/>
</dbReference>
<comment type="similarity">
    <text evidence="1">Belongs to the YciI family.</text>
</comment>
<dbReference type="AlphaFoldDB" id="A0A258FFT7"/>
<dbReference type="Gene3D" id="3.30.70.1060">
    <property type="entry name" value="Dimeric alpha+beta barrel"/>
    <property type="match status" value="1"/>
</dbReference>
<evidence type="ECO:0000259" key="2">
    <source>
        <dbReference type="Pfam" id="PF03795"/>
    </source>
</evidence>
<dbReference type="InterPro" id="IPR011008">
    <property type="entry name" value="Dimeric_a/b-barrel"/>
</dbReference>